<comment type="similarity">
    <text evidence="1">Belongs to the GSP E family.</text>
</comment>
<feature type="domain" description="Bacterial type II secretion system protein E" evidence="2">
    <location>
        <begin position="243"/>
        <end position="406"/>
    </location>
</feature>
<dbReference type="EMBL" id="JBHUMM010000042">
    <property type="protein sequence ID" value="MFD2672530.1"/>
    <property type="molecule type" value="Genomic_DNA"/>
</dbReference>
<keyword evidence="4" id="KW-1185">Reference proteome</keyword>
<accession>A0ABW5RCT1</accession>
<evidence type="ECO:0000313" key="3">
    <source>
        <dbReference type="EMBL" id="MFD2672530.1"/>
    </source>
</evidence>
<organism evidence="3 4">
    <name type="scientific">Marinicrinis sediminis</name>
    <dbReference type="NCBI Taxonomy" id="1652465"/>
    <lineage>
        <taxon>Bacteria</taxon>
        <taxon>Bacillati</taxon>
        <taxon>Bacillota</taxon>
        <taxon>Bacilli</taxon>
        <taxon>Bacillales</taxon>
        <taxon>Paenibacillaceae</taxon>
    </lineage>
</organism>
<dbReference type="SUPFAM" id="SSF52540">
    <property type="entry name" value="P-loop containing nucleoside triphosphate hydrolases"/>
    <property type="match status" value="1"/>
</dbReference>
<evidence type="ECO:0000256" key="1">
    <source>
        <dbReference type="ARBA" id="ARBA00006611"/>
    </source>
</evidence>
<dbReference type="RefSeq" id="WP_379930096.1">
    <property type="nucleotide sequence ID" value="NZ_JBHUMM010000042.1"/>
</dbReference>
<proteinExistence type="inferred from homology"/>
<name>A0ABW5RCT1_9BACL</name>
<gene>
    <name evidence="3" type="ORF">ACFSUC_13250</name>
</gene>
<dbReference type="Pfam" id="PF00437">
    <property type="entry name" value="T2SSE"/>
    <property type="match status" value="1"/>
</dbReference>
<sequence length="499" mass="57472">MSIRKHEEKFSPLEYARSLQIARQHGQNEQIAASQEQAVAVNPHDADATVAQRDPFAPSVPVRMPIKEEAFREIVEMVRAELVQAGNKTEDEKRIHTERLNQAVIGFAEARSYIFHCMEDILYTKRWTLSKQAQELYADQGLSEHVFAEVIGLSVLESVLKEKEDLEEIQVVGTRIYEVRKGVPSLSSYQFRHTDEVYRLQHNLVLYHNDRFSPRKRWAEVSFIDGSRVTMTGYGYTQQPTLTIRFYPLHRMRLETLMEPAYGTMSNEMYVLIQSCIQGYVNMIIIGATNTGKTHLMKAMIGEMNDEERIVTIEMRSELMLGRDYPHKNIVEYEVDEDDPAHDSAKAFKLALRQSPRRIIHAEIRDEDANIYVRACTRGHEGSMTTVHASALEDVPDVITDMCMLDGRVVNGDRMRKRVAEYVAQIGIEMGIREGKRKVIRIVEYGTGQEGIWTRALIAWNPRLAQWEQQSSLSPALQARMRPHLTKEQWQKLADHGWV</sequence>
<dbReference type="InterPro" id="IPR050921">
    <property type="entry name" value="T4SS_GSP_E_ATPase"/>
</dbReference>
<dbReference type="InterPro" id="IPR001482">
    <property type="entry name" value="T2SS/T4SS_dom"/>
</dbReference>
<evidence type="ECO:0000313" key="4">
    <source>
        <dbReference type="Proteomes" id="UP001597497"/>
    </source>
</evidence>
<dbReference type="Gene3D" id="3.40.50.300">
    <property type="entry name" value="P-loop containing nucleotide triphosphate hydrolases"/>
    <property type="match status" value="1"/>
</dbReference>
<dbReference type="InterPro" id="IPR027417">
    <property type="entry name" value="P-loop_NTPase"/>
</dbReference>
<comment type="caution">
    <text evidence="3">The sequence shown here is derived from an EMBL/GenBank/DDBJ whole genome shotgun (WGS) entry which is preliminary data.</text>
</comment>
<protein>
    <submittedName>
        <fullName evidence="3">ATPase, T2SS/T4P/T4SS family</fullName>
    </submittedName>
</protein>
<dbReference type="Gene3D" id="3.30.450.380">
    <property type="match status" value="1"/>
</dbReference>
<dbReference type="Proteomes" id="UP001597497">
    <property type="component" value="Unassembled WGS sequence"/>
</dbReference>
<dbReference type="PANTHER" id="PTHR30486">
    <property type="entry name" value="TWITCHING MOTILITY PROTEIN PILT"/>
    <property type="match status" value="1"/>
</dbReference>
<reference evidence="4" key="1">
    <citation type="journal article" date="2019" name="Int. J. Syst. Evol. Microbiol.">
        <title>The Global Catalogue of Microorganisms (GCM) 10K type strain sequencing project: providing services to taxonomists for standard genome sequencing and annotation.</title>
        <authorList>
            <consortium name="The Broad Institute Genomics Platform"/>
            <consortium name="The Broad Institute Genome Sequencing Center for Infectious Disease"/>
            <person name="Wu L."/>
            <person name="Ma J."/>
        </authorList>
    </citation>
    <scope>NUCLEOTIDE SEQUENCE [LARGE SCALE GENOMIC DNA]</scope>
    <source>
        <strain evidence="4">KCTC 33676</strain>
    </source>
</reference>
<dbReference type="PANTHER" id="PTHR30486:SF6">
    <property type="entry name" value="TYPE IV PILUS RETRACTATION ATPASE PILT"/>
    <property type="match status" value="1"/>
</dbReference>
<evidence type="ECO:0000259" key="2">
    <source>
        <dbReference type="Pfam" id="PF00437"/>
    </source>
</evidence>